<evidence type="ECO:0000313" key="6">
    <source>
        <dbReference type="Proteomes" id="UP000517765"/>
    </source>
</evidence>
<keyword evidence="5" id="KW-1185">Reference proteome</keyword>
<dbReference type="OrthoDB" id="3830613at2"/>
<organism evidence="4 5">
    <name type="scientific">Streptomyces alkaliterrae</name>
    <dbReference type="NCBI Taxonomy" id="2213162"/>
    <lineage>
        <taxon>Bacteria</taxon>
        <taxon>Bacillati</taxon>
        <taxon>Actinomycetota</taxon>
        <taxon>Actinomycetes</taxon>
        <taxon>Kitasatosporales</taxon>
        <taxon>Streptomycetaceae</taxon>
        <taxon>Streptomyces</taxon>
    </lineage>
</organism>
<reference evidence="4 5" key="1">
    <citation type="submission" date="2019-10" db="EMBL/GenBank/DDBJ databases">
        <title>Streptomyces sp. nov., a novel actinobacterium isolated from alkaline environment.</title>
        <authorList>
            <person name="Golinska P."/>
        </authorList>
    </citation>
    <scope>NUCLEOTIDE SEQUENCE [LARGE SCALE GENOMIC DNA]</scope>
    <source>
        <strain evidence="4 5">OF1</strain>
    </source>
</reference>
<reference evidence="3" key="3">
    <citation type="journal article" name="Syst. Appl. Microbiol.">
        <title>Streptomyces alkaliterrae sp. nov., isolated from an alkaline soil, and emended descriptions of Streptomyces alkaliphilus, Streptomyces calidiresistens and Streptomyces durbertensis.</title>
        <authorList>
            <person name="Swiecimska M."/>
            <person name="Golinska P."/>
            <person name="Nouioui I."/>
            <person name="Wypij M."/>
            <person name="Rai M."/>
            <person name="Sangal V."/>
            <person name="Goodfellow M."/>
        </authorList>
    </citation>
    <scope>NUCLEOTIDE SEQUENCE</scope>
    <source>
        <strain evidence="3">OF8</strain>
    </source>
</reference>
<gene>
    <name evidence="4" type="ORF">FNX44_008160</name>
    <name evidence="3" type="ORF">H3147_15690</name>
</gene>
<feature type="compositionally biased region" description="Low complexity" evidence="1">
    <location>
        <begin position="224"/>
        <end position="238"/>
    </location>
</feature>
<keyword evidence="2" id="KW-0812">Transmembrane</keyword>
<evidence type="ECO:0000313" key="5">
    <source>
        <dbReference type="Proteomes" id="UP000320857"/>
    </source>
</evidence>
<evidence type="ECO:0000313" key="4">
    <source>
        <dbReference type="EMBL" id="MQS01844.1"/>
    </source>
</evidence>
<dbReference type="Proteomes" id="UP000517765">
    <property type="component" value="Unassembled WGS sequence"/>
</dbReference>
<name>A0A5P0YNB5_9ACTN</name>
<dbReference type="EMBL" id="VJYK02000060">
    <property type="protein sequence ID" value="MQS01844.1"/>
    <property type="molecule type" value="Genomic_DNA"/>
</dbReference>
<sequence length="526" mass="54243">MSTGTPAEETSAGPRRRRLTAVSVAAAVVLAGGGTYLLQSAFDGPRTGAASDEGQRTPDPLVLDGHGQAEEAARTNGDAGDRADLRFTGPAPRAPERAPVYRAGAVQRAAVERLADALGVSAEPRRQDDGWLVTEGRDGTGPSLRVRGTGAGERGQWTFTATGPAVGPGCGKLPGAEPGGEPGIAPGPGKPPRCPMLHDGGVLPEAPVAPDSRPGSPDDAVSSDGDAPVDAPARPAPGADGGEPVSEERAKKAAAPVLRALDLEKAALDASATTGALRTVIARPKLDGLPVRGWDTSLTVDATGAVVAGNGSLAPLEAGPSYPVLDAKRTLAELNRTRSSGATGPHCVREPCEAPAEKRADGEVRRAVFGLASHSSEGRPVLVPSWRFELADGGAVIHPAVDPKYLAPAKDASRGPSGAEPGRPGSVDPADPALPHAGEFVEPYRPGDRRLTVHFWGGACSDYSAKAVESADRVRIVIKEREHQPGGVCIKIAKEMRLEVELAKPVGEREVVDGRGEPLPQRESRR</sequence>
<evidence type="ECO:0000256" key="2">
    <source>
        <dbReference type="SAM" id="Phobius"/>
    </source>
</evidence>
<dbReference type="Proteomes" id="UP000320857">
    <property type="component" value="Unassembled WGS sequence"/>
</dbReference>
<dbReference type="AlphaFoldDB" id="A0A5P0YNB5"/>
<comment type="caution">
    <text evidence="4">The sequence shown here is derived from an EMBL/GenBank/DDBJ whole genome shotgun (WGS) entry which is preliminary data.</text>
</comment>
<feature type="transmembrane region" description="Helical" evidence="2">
    <location>
        <begin position="19"/>
        <end position="38"/>
    </location>
</feature>
<feature type="region of interest" description="Disordered" evidence="1">
    <location>
        <begin position="40"/>
        <end position="83"/>
    </location>
</feature>
<keyword evidence="2" id="KW-0472">Membrane</keyword>
<evidence type="ECO:0000256" key="1">
    <source>
        <dbReference type="SAM" id="MobiDB-lite"/>
    </source>
</evidence>
<protein>
    <recommendedName>
        <fullName evidence="7">Large membrane protein</fullName>
    </recommendedName>
</protein>
<evidence type="ECO:0008006" key="7">
    <source>
        <dbReference type="Google" id="ProtNLM"/>
    </source>
</evidence>
<dbReference type="EMBL" id="JABJXA010000088">
    <property type="protein sequence ID" value="MBB1260264.1"/>
    <property type="molecule type" value="Genomic_DNA"/>
</dbReference>
<evidence type="ECO:0000313" key="3">
    <source>
        <dbReference type="EMBL" id="MBB1260264.1"/>
    </source>
</evidence>
<feature type="region of interest" description="Disordered" evidence="1">
    <location>
        <begin position="407"/>
        <end position="442"/>
    </location>
</feature>
<proteinExistence type="predicted"/>
<feature type="region of interest" description="Disordered" evidence="1">
    <location>
        <begin position="159"/>
        <end position="251"/>
    </location>
</feature>
<feature type="region of interest" description="Disordered" evidence="1">
    <location>
        <begin position="131"/>
        <end position="150"/>
    </location>
</feature>
<dbReference type="RefSeq" id="WP_143647313.1">
    <property type="nucleotide sequence ID" value="NZ_JABJXA010000088.1"/>
</dbReference>
<reference evidence="6" key="2">
    <citation type="submission" date="2020-05" db="EMBL/GenBank/DDBJ databases">
        <title>Classification of alakaliphilic streptomycetes isolated from an alkaline soil next to Lonar Crater, India and a proposal for the recognition of Streptomyces alkaliterrae sp. nov.</title>
        <authorList>
            <person name="Golinska P."/>
        </authorList>
    </citation>
    <scope>NUCLEOTIDE SEQUENCE [LARGE SCALE GENOMIC DNA]</scope>
    <source>
        <strain evidence="6">OF8</strain>
    </source>
</reference>
<feature type="compositionally biased region" description="Gly residues" evidence="1">
    <location>
        <begin position="166"/>
        <end position="182"/>
    </location>
</feature>
<feature type="compositionally biased region" description="Basic and acidic residues" evidence="1">
    <location>
        <begin position="67"/>
        <end position="83"/>
    </location>
</feature>
<accession>A0A5P0YNB5</accession>
<keyword evidence="2" id="KW-1133">Transmembrane helix</keyword>